<dbReference type="SUPFAM" id="SSF54506">
    <property type="entry name" value="Diaminopimelate epimerase-like"/>
    <property type="match status" value="1"/>
</dbReference>
<dbReference type="Pfam" id="PF02567">
    <property type="entry name" value="PhzC-PhzF"/>
    <property type="match status" value="1"/>
</dbReference>
<proteinExistence type="inferred from homology"/>
<name>A0A395S8S9_FUSSP</name>
<reference evidence="3 4" key="1">
    <citation type="journal article" date="2018" name="PLoS Pathog.">
        <title>Evolution of structural diversity of trichothecenes, a family of toxins produced by plant pathogenic and entomopathogenic fungi.</title>
        <authorList>
            <person name="Proctor R.H."/>
            <person name="McCormick S.P."/>
            <person name="Kim H.S."/>
            <person name="Cardoza R.E."/>
            <person name="Stanley A.M."/>
            <person name="Lindo L."/>
            <person name="Kelly A."/>
            <person name="Brown D.W."/>
            <person name="Lee T."/>
            <person name="Vaughan M.M."/>
            <person name="Alexander N.J."/>
            <person name="Busman M."/>
            <person name="Gutierrez S."/>
        </authorList>
    </citation>
    <scope>NUCLEOTIDE SEQUENCE [LARGE SCALE GENOMIC DNA]</scope>
    <source>
        <strain evidence="3 4">NRRL 3299</strain>
    </source>
</reference>
<dbReference type="PANTHER" id="PTHR13774:SF17">
    <property type="entry name" value="PHENAZINE BIOSYNTHESIS-LIKE DOMAIN-CONTAINING PROTEIN"/>
    <property type="match status" value="1"/>
</dbReference>
<dbReference type="GO" id="GO:0005737">
    <property type="term" value="C:cytoplasm"/>
    <property type="evidence" value="ECO:0007669"/>
    <property type="project" value="TreeGrafter"/>
</dbReference>
<organism evidence="3 4">
    <name type="scientific">Fusarium sporotrichioides</name>
    <dbReference type="NCBI Taxonomy" id="5514"/>
    <lineage>
        <taxon>Eukaryota</taxon>
        <taxon>Fungi</taxon>
        <taxon>Dikarya</taxon>
        <taxon>Ascomycota</taxon>
        <taxon>Pezizomycotina</taxon>
        <taxon>Sordariomycetes</taxon>
        <taxon>Hypocreomycetidae</taxon>
        <taxon>Hypocreales</taxon>
        <taxon>Nectriaceae</taxon>
        <taxon>Fusarium</taxon>
    </lineage>
</organism>
<dbReference type="PIRSF" id="PIRSF016184">
    <property type="entry name" value="PhzC_PhzF"/>
    <property type="match status" value="1"/>
</dbReference>
<evidence type="ECO:0000256" key="2">
    <source>
        <dbReference type="ARBA" id="ARBA00023235"/>
    </source>
</evidence>
<dbReference type="AlphaFoldDB" id="A0A395S8S9"/>
<sequence>MASANVTTYKAFASERALGNPAGVIILPPPSDDTRHEQNADFPYEIFPPASNLQEIATKLDFPMTAFAAPLSQSVDSPDVPHFAVRWFNPSHEAPLCGHATLALSQHLFGALSNPPQTLRYLTRLHGIVSASLYPSPFEDAKLVGIEFPELIDLPRVLQSDKRWGQLRKLFEQSTGSQWEGKGEPVGLFEADQYLLLEYSPEIDLRGLVIDPMKLASLNKFIYIFQISTSSAEHIHTRVFNAFDDHFAEDIATGSAHRAIIPHALSNAETITRLKQYHPDFTGNTLKCLQQSREGGELVVEWLRDAKVVRIMGKATLVGEDNIYI</sequence>
<accession>A0A395S8S9</accession>
<protein>
    <submittedName>
        <fullName evidence="3">Phenazine biosynthesis</fullName>
    </submittedName>
</protein>
<keyword evidence="2" id="KW-0413">Isomerase</keyword>
<evidence type="ECO:0000313" key="3">
    <source>
        <dbReference type="EMBL" id="RGP68597.1"/>
    </source>
</evidence>
<keyword evidence="4" id="KW-1185">Reference proteome</keyword>
<dbReference type="STRING" id="5514.A0A395S8S9"/>
<dbReference type="PANTHER" id="PTHR13774">
    <property type="entry name" value="PHENAZINE BIOSYNTHESIS PROTEIN"/>
    <property type="match status" value="1"/>
</dbReference>
<dbReference type="Gene3D" id="3.10.310.10">
    <property type="entry name" value="Diaminopimelate Epimerase, Chain A, domain 1"/>
    <property type="match status" value="2"/>
</dbReference>
<evidence type="ECO:0000256" key="1">
    <source>
        <dbReference type="ARBA" id="ARBA00008270"/>
    </source>
</evidence>
<evidence type="ECO:0000313" key="4">
    <source>
        <dbReference type="Proteomes" id="UP000266152"/>
    </source>
</evidence>
<gene>
    <name evidence="3" type="ORF">FSPOR_5234</name>
</gene>
<dbReference type="InterPro" id="IPR003719">
    <property type="entry name" value="Phenazine_PhzF-like"/>
</dbReference>
<comment type="similarity">
    <text evidence="1">Belongs to the PhzF family.</text>
</comment>
<dbReference type="EMBL" id="PXOF01000068">
    <property type="protein sequence ID" value="RGP68597.1"/>
    <property type="molecule type" value="Genomic_DNA"/>
</dbReference>
<dbReference type="GO" id="GO:0016853">
    <property type="term" value="F:isomerase activity"/>
    <property type="evidence" value="ECO:0007669"/>
    <property type="project" value="UniProtKB-KW"/>
</dbReference>
<comment type="caution">
    <text evidence="3">The sequence shown here is derived from an EMBL/GenBank/DDBJ whole genome shotgun (WGS) entry which is preliminary data.</text>
</comment>
<dbReference type="Proteomes" id="UP000266152">
    <property type="component" value="Unassembled WGS sequence"/>
</dbReference>